<gene>
    <name evidence="1" type="ORF">PLANPX_4790</name>
</gene>
<proteinExistence type="predicted"/>
<organism evidence="1 2">
    <name type="scientific">Lacipirellula parvula</name>
    <dbReference type="NCBI Taxonomy" id="2650471"/>
    <lineage>
        <taxon>Bacteria</taxon>
        <taxon>Pseudomonadati</taxon>
        <taxon>Planctomycetota</taxon>
        <taxon>Planctomycetia</taxon>
        <taxon>Pirellulales</taxon>
        <taxon>Lacipirellulaceae</taxon>
        <taxon>Lacipirellula</taxon>
    </lineage>
</organism>
<accession>A0A5K7XF94</accession>
<protein>
    <submittedName>
        <fullName evidence="1">Uncharacterized protein</fullName>
    </submittedName>
</protein>
<sequence length="67" mass="7340">MERIAILSGYGTISQPKDTEGVGYKLTFEVTKGSASDDELQHYFKSGELFPFTYNGESLAVSLKSVT</sequence>
<dbReference type="Proteomes" id="UP000326837">
    <property type="component" value="Chromosome"/>
</dbReference>
<dbReference type="AlphaFoldDB" id="A0A5K7XF94"/>
<dbReference type="KEGG" id="lpav:PLANPX_4790"/>
<dbReference type="EMBL" id="AP021861">
    <property type="protein sequence ID" value="BBO35178.1"/>
    <property type="molecule type" value="Genomic_DNA"/>
</dbReference>
<evidence type="ECO:0000313" key="2">
    <source>
        <dbReference type="Proteomes" id="UP000326837"/>
    </source>
</evidence>
<keyword evidence="2" id="KW-1185">Reference proteome</keyword>
<name>A0A5K7XF94_9BACT</name>
<reference evidence="2" key="1">
    <citation type="submission" date="2019-10" db="EMBL/GenBank/DDBJ databases">
        <title>Lacipirellula parvula gen. nov., sp. nov., representing a lineage of planctomycetes widespread in freshwater anoxic habitats, and description of the family Lacipirellulaceae.</title>
        <authorList>
            <person name="Dedysh S.N."/>
            <person name="Kulichevskaya I.S."/>
            <person name="Beletsky A.V."/>
            <person name="Rakitin A.L."/>
            <person name="Mardanov A.V."/>
            <person name="Ivanova A.A."/>
            <person name="Saltykova V.X."/>
            <person name="Rijpstra W.I.C."/>
            <person name="Sinninghe Damste J.S."/>
            <person name="Ravin N.V."/>
        </authorList>
    </citation>
    <scope>NUCLEOTIDE SEQUENCE [LARGE SCALE GENOMIC DNA]</scope>
    <source>
        <strain evidence="2">PX69</strain>
    </source>
</reference>
<dbReference type="RefSeq" id="WP_152100610.1">
    <property type="nucleotide sequence ID" value="NZ_AP021861.1"/>
</dbReference>
<evidence type="ECO:0000313" key="1">
    <source>
        <dbReference type="EMBL" id="BBO35178.1"/>
    </source>
</evidence>